<evidence type="ECO:0000256" key="2">
    <source>
        <dbReference type="SAM" id="SignalP"/>
    </source>
</evidence>
<dbReference type="GO" id="GO:0004222">
    <property type="term" value="F:metalloendopeptidase activity"/>
    <property type="evidence" value="ECO:0007669"/>
    <property type="project" value="TreeGrafter"/>
</dbReference>
<dbReference type="InterPro" id="IPR016047">
    <property type="entry name" value="M23ase_b-sheet_dom"/>
</dbReference>
<dbReference type="OrthoDB" id="415618at2759"/>
<sequence>MLATAFLRVLVSLLPWISTSSRPFQSDTLRELSTAQVSQAPDIPRFDGTDTAPPVSKPLQISSSFGPRWKASQSRDDFHRGIDYFDDLDAPIYACQNGTVFQVHTEAAGSMPGGGNVLVLEHALSSTAKFHDRVINKYYSYYLHLNSIAALSEGDVVSKGTEIGTMGQTGETSFTHLHFETRLVGYCSYQFQFANNRQASPTSSCNTGFDPHVHPYLFVGGVASGPKYLYEVEPMEGFEYAVRYNATRGHMDMDVIRTSLGDVHIGTRHNVNINTIETLDDLHNITPWMALRPGYFVSTTEDTYTYELHFRSAPTFVEVYDIYGNGIRASMTADPGSQTSSTTTEAANEAAEGTASAGEARRGGWLALFVLVGLST</sequence>
<accession>A0A813BGG1</accession>
<proteinExistence type="predicted"/>
<keyword evidence="5" id="KW-1185">Reference proteome</keyword>
<gene>
    <name evidence="4" type="primary">lytM</name>
    <name evidence="4" type="ORF">SNEC2469_LOCUS30518</name>
</gene>
<evidence type="ECO:0000256" key="1">
    <source>
        <dbReference type="SAM" id="MobiDB-lite"/>
    </source>
</evidence>
<evidence type="ECO:0000313" key="5">
    <source>
        <dbReference type="Proteomes" id="UP000601435"/>
    </source>
</evidence>
<feature type="signal peptide" evidence="2">
    <location>
        <begin position="1"/>
        <end position="21"/>
    </location>
</feature>
<protein>
    <submittedName>
        <fullName evidence="4">LytM protein</fullName>
    </submittedName>
</protein>
<dbReference type="SUPFAM" id="SSF51261">
    <property type="entry name" value="Duplicated hybrid motif"/>
    <property type="match status" value="1"/>
</dbReference>
<dbReference type="Gene3D" id="2.70.70.10">
    <property type="entry name" value="Glucose Permease (Domain IIA)"/>
    <property type="match status" value="1"/>
</dbReference>
<dbReference type="EMBL" id="CAJNJA010071342">
    <property type="protein sequence ID" value="CAE7903617.1"/>
    <property type="molecule type" value="Genomic_DNA"/>
</dbReference>
<organism evidence="4 5">
    <name type="scientific">Symbiodinium necroappetens</name>
    <dbReference type="NCBI Taxonomy" id="1628268"/>
    <lineage>
        <taxon>Eukaryota</taxon>
        <taxon>Sar</taxon>
        <taxon>Alveolata</taxon>
        <taxon>Dinophyceae</taxon>
        <taxon>Suessiales</taxon>
        <taxon>Symbiodiniaceae</taxon>
        <taxon>Symbiodinium</taxon>
    </lineage>
</organism>
<dbReference type="InterPro" id="IPR050570">
    <property type="entry name" value="Cell_wall_metabolism_enzyme"/>
</dbReference>
<feature type="compositionally biased region" description="Low complexity" evidence="1">
    <location>
        <begin position="336"/>
        <end position="356"/>
    </location>
</feature>
<comment type="caution">
    <text evidence="4">The sequence shown here is derived from an EMBL/GenBank/DDBJ whole genome shotgun (WGS) entry which is preliminary data.</text>
</comment>
<evidence type="ECO:0000259" key="3">
    <source>
        <dbReference type="Pfam" id="PF01551"/>
    </source>
</evidence>
<evidence type="ECO:0000313" key="4">
    <source>
        <dbReference type="EMBL" id="CAE7903617.1"/>
    </source>
</evidence>
<dbReference type="Pfam" id="PF01551">
    <property type="entry name" value="Peptidase_M23"/>
    <property type="match status" value="1"/>
</dbReference>
<feature type="chain" id="PRO_5032409942" evidence="2">
    <location>
        <begin position="22"/>
        <end position="376"/>
    </location>
</feature>
<feature type="domain" description="M23ase beta-sheet core" evidence="3">
    <location>
        <begin position="78"/>
        <end position="183"/>
    </location>
</feature>
<keyword evidence="2" id="KW-0732">Signal</keyword>
<dbReference type="InterPro" id="IPR011055">
    <property type="entry name" value="Dup_hybrid_motif"/>
</dbReference>
<dbReference type="CDD" id="cd12797">
    <property type="entry name" value="M23_peptidase"/>
    <property type="match status" value="1"/>
</dbReference>
<feature type="region of interest" description="Disordered" evidence="1">
    <location>
        <begin position="333"/>
        <end position="356"/>
    </location>
</feature>
<dbReference type="Proteomes" id="UP000601435">
    <property type="component" value="Unassembled WGS sequence"/>
</dbReference>
<dbReference type="PANTHER" id="PTHR21666:SF270">
    <property type="entry name" value="MUREIN HYDROLASE ACTIVATOR ENVC"/>
    <property type="match status" value="1"/>
</dbReference>
<dbReference type="AlphaFoldDB" id="A0A813BGG1"/>
<reference evidence="4" key="1">
    <citation type="submission" date="2021-02" db="EMBL/GenBank/DDBJ databases">
        <authorList>
            <person name="Dougan E. K."/>
            <person name="Rhodes N."/>
            <person name="Thang M."/>
            <person name="Chan C."/>
        </authorList>
    </citation>
    <scope>NUCLEOTIDE SEQUENCE</scope>
</reference>
<name>A0A813BGG1_9DINO</name>
<dbReference type="PANTHER" id="PTHR21666">
    <property type="entry name" value="PEPTIDASE-RELATED"/>
    <property type="match status" value="1"/>
</dbReference>